<accession>A0ABM6LCL0</accession>
<protein>
    <recommendedName>
        <fullName evidence="1">GRAM domain-containing protein</fullName>
    </recommendedName>
</protein>
<dbReference type="InterPro" id="IPR004182">
    <property type="entry name" value="GRAM"/>
</dbReference>
<dbReference type="Pfam" id="PF02893">
    <property type="entry name" value="GRAM"/>
    <property type="match status" value="1"/>
</dbReference>
<gene>
    <name evidence="2" type="ORF">S101395_00478</name>
</gene>
<name>A0ABM6LCL0_9BACI</name>
<reference evidence="2 3" key="1">
    <citation type="submission" date="2017-06" db="EMBL/GenBank/DDBJ databases">
        <title>Genome sequence of Bacillus sonorensis strain SRCM101395.</title>
        <authorList>
            <person name="Cho S.H."/>
        </authorList>
    </citation>
    <scope>NUCLEOTIDE SEQUENCE [LARGE SCALE GENOMIC DNA]</scope>
    <source>
        <strain evidence="2 3">SRCM101395</strain>
    </source>
</reference>
<proteinExistence type="predicted"/>
<evidence type="ECO:0000259" key="1">
    <source>
        <dbReference type="Pfam" id="PF02893"/>
    </source>
</evidence>
<dbReference type="EMBL" id="CP021920">
    <property type="protein sequence ID" value="ASB87033.1"/>
    <property type="molecule type" value="Genomic_DNA"/>
</dbReference>
<evidence type="ECO:0000313" key="2">
    <source>
        <dbReference type="EMBL" id="ASB87033.1"/>
    </source>
</evidence>
<dbReference type="RefSeq" id="WP_006639393.1">
    <property type="nucleotide sequence ID" value="NZ_BORD01000001.1"/>
</dbReference>
<dbReference type="Proteomes" id="UP000196877">
    <property type="component" value="Chromosome"/>
</dbReference>
<keyword evidence="3" id="KW-1185">Reference proteome</keyword>
<evidence type="ECO:0000313" key="3">
    <source>
        <dbReference type="Proteomes" id="UP000196877"/>
    </source>
</evidence>
<sequence length="126" mass="13776">MKDIAEGKAAIESRLEPDEEVKAAISCTYNAKISVNYSPYRGLLAATGKRLLFYSSLFGAPFYLDMPYPAISSFRIGKGRFFGGEHIIVMNNGEQEAFRYDAGCDSLDAFTEAVQQFRDGAPPASG</sequence>
<dbReference type="GeneID" id="92855483"/>
<organism evidence="2 3">
    <name type="scientific">Bacillus sonorensis</name>
    <dbReference type="NCBI Taxonomy" id="119858"/>
    <lineage>
        <taxon>Bacteria</taxon>
        <taxon>Bacillati</taxon>
        <taxon>Bacillota</taxon>
        <taxon>Bacilli</taxon>
        <taxon>Bacillales</taxon>
        <taxon>Bacillaceae</taxon>
        <taxon>Bacillus</taxon>
    </lineage>
</organism>
<feature type="domain" description="GRAM" evidence="1">
    <location>
        <begin position="14"/>
        <end position="109"/>
    </location>
</feature>